<proteinExistence type="predicted"/>
<accession>A0A0B3RVA7</accession>
<name>A0A0B3RVA7_9RHOB</name>
<reference evidence="1 2" key="1">
    <citation type="submission" date="2014-10" db="EMBL/GenBank/DDBJ databases">
        <title>Genome sequence of Ponticoccus sp. strain UMTAT08 isolated from clonal culture of toxic dinoflagellate Alexandrium tamiyavanichii.</title>
        <authorList>
            <person name="Gan H.Y."/>
            <person name="Muhd D.-D."/>
            <person name="Mohd Noor M.E."/>
            <person name="Yeong Y.S."/>
            <person name="Usup G."/>
        </authorList>
    </citation>
    <scope>NUCLEOTIDE SEQUENCE [LARGE SCALE GENOMIC DNA]</scope>
    <source>
        <strain evidence="1 2">UMTAT08</strain>
    </source>
</reference>
<dbReference type="AlphaFoldDB" id="A0A0B3RVA7"/>
<dbReference type="PANTHER" id="PTHR40260">
    <property type="entry name" value="BLR8190 PROTEIN"/>
    <property type="match status" value="1"/>
</dbReference>
<dbReference type="STRING" id="561184.SAMN05216376_11898"/>
<evidence type="ECO:0000313" key="2">
    <source>
        <dbReference type="Proteomes" id="UP000030960"/>
    </source>
</evidence>
<evidence type="ECO:0000313" key="1">
    <source>
        <dbReference type="EMBL" id="KHQ52042.1"/>
    </source>
</evidence>
<organism evidence="1 2">
    <name type="scientific">Mameliella alba</name>
    <dbReference type="NCBI Taxonomy" id="561184"/>
    <lineage>
        <taxon>Bacteria</taxon>
        <taxon>Pseudomonadati</taxon>
        <taxon>Pseudomonadota</taxon>
        <taxon>Alphaproteobacteria</taxon>
        <taxon>Rhodobacterales</taxon>
        <taxon>Roseobacteraceae</taxon>
        <taxon>Mameliella</taxon>
    </lineage>
</organism>
<dbReference type="PANTHER" id="PTHR40260:SF2">
    <property type="entry name" value="BLR8190 PROTEIN"/>
    <property type="match status" value="1"/>
</dbReference>
<dbReference type="RefSeq" id="WP_043143882.1">
    <property type="nucleotide sequence ID" value="NZ_BMGQ01000007.1"/>
</dbReference>
<protein>
    <submittedName>
        <fullName evidence="1">Ethyl tert-butyl ether degradation EthD</fullName>
    </submittedName>
</protein>
<comment type="caution">
    <text evidence="1">The sequence shown here is derived from an EMBL/GenBank/DDBJ whole genome shotgun (WGS) entry which is preliminary data.</text>
</comment>
<dbReference type="Gene3D" id="3.30.70.100">
    <property type="match status" value="1"/>
</dbReference>
<sequence>MSSSVQVLYPATEGTHFDYDYYVNTHLKMVAEIWGPYMKTAIATKGLSGGPDTPPGFHAIATLVFKDGAALKEGMAKAQPLLDDIPKFTDCQPQMLIGEVIG</sequence>
<accession>A0A225PJN1</accession>
<dbReference type="InterPro" id="IPR011008">
    <property type="entry name" value="Dimeric_a/b-barrel"/>
</dbReference>
<dbReference type="InterPro" id="IPR009799">
    <property type="entry name" value="EthD_dom"/>
</dbReference>
<gene>
    <name evidence="1" type="ORF">OA50_03450</name>
</gene>
<dbReference type="SUPFAM" id="SSF54909">
    <property type="entry name" value="Dimeric alpha+beta barrel"/>
    <property type="match status" value="1"/>
</dbReference>
<dbReference type="Proteomes" id="UP000030960">
    <property type="component" value="Unassembled WGS sequence"/>
</dbReference>
<dbReference type="EMBL" id="JSUQ01000013">
    <property type="protein sequence ID" value="KHQ52042.1"/>
    <property type="molecule type" value="Genomic_DNA"/>
</dbReference>
<keyword evidence="2" id="KW-1185">Reference proteome</keyword>
<dbReference type="OrthoDB" id="5343971at2"/>
<dbReference type="GO" id="GO:0016491">
    <property type="term" value="F:oxidoreductase activity"/>
    <property type="evidence" value="ECO:0007669"/>
    <property type="project" value="InterPro"/>
</dbReference>
<dbReference type="GeneID" id="66503605"/>
<dbReference type="NCBIfam" id="TIGR02118">
    <property type="entry name" value="EthD family reductase"/>
    <property type="match status" value="1"/>
</dbReference>